<dbReference type="AlphaFoldDB" id="A0A1Q3A547"/>
<proteinExistence type="predicted"/>
<comment type="caution">
    <text evidence="1">The sequence shown here is derived from an EMBL/GenBank/DDBJ whole genome shotgun (WGS) entry which is preliminary data.</text>
</comment>
<evidence type="ECO:0000313" key="2">
    <source>
        <dbReference type="Proteomes" id="UP000187013"/>
    </source>
</evidence>
<evidence type="ECO:0000313" key="1">
    <source>
        <dbReference type="EMBL" id="GAV50797.1"/>
    </source>
</evidence>
<dbReference type="OrthoDB" id="10338864at2759"/>
<dbReference type="EMBL" id="BDGX01000026">
    <property type="protein sequence ID" value="GAV50797.1"/>
    <property type="molecule type" value="Genomic_DNA"/>
</dbReference>
<protein>
    <submittedName>
        <fullName evidence="1">Uncharacterized protein</fullName>
    </submittedName>
</protein>
<accession>A0A1Q3A547</accession>
<name>A0A1Q3A547_ZYGRO</name>
<sequence>MSALEDDLLFQFSPQVPGISYREASSGSQCMPYTVPTMTADALKVPPPRIPQPSEVRDQRQFKLHELIEQRKKLEEMTNKYWLRDGEISESMFESSSDEEDA</sequence>
<dbReference type="Proteomes" id="UP000187013">
    <property type="component" value="Unassembled WGS sequence"/>
</dbReference>
<gene>
    <name evidence="1" type="ORF">ZYGR_0Z02200</name>
</gene>
<reference evidence="1 2" key="1">
    <citation type="submission" date="2016-08" db="EMBL/GenBank/DDBJ databases">
        <title>Draft genome sequence of allopolyploid Zygosaccharomyces rouxii.</title>
        <authorList>
            <person name="Watanabe J."/>
            <person name="Uehara K."/>
            <person name="Mogi Y."/>
            <person name="Tsukioka Y."/>
        </authorList>
    </citation>
    <scope>NUCLEOTIDE SEQUENCE [LARGE SCALE GENOMIC DNA]</scope>
    <source>
        <strain evidence="1 2">NBRC 110957</strain>
    </source>
</reference>
<organism evidence="1 2">
    <name type="scientific">Zygosaccharomyces rouxii</name>
    <dbReference type="NCBI Taxonomy" id="4956"/>
    <lineage>
        <taxon>Eukaryota</taxon>
        <taxon>Fungi</taxon>
        <taxon>Dikarya</taxon>
        <taxon>Ascomycota</taxon>
        <taxon>Saccharomycotina</taxon>
        <taxon>Saccharomycetes</taxon>
        <taxon>Saccharomycetales</taxon>
        <taxon>Saccharomycetaceae</taxon>
        <taxon>Zygosaccharomyces</taxon>
    </lineage>
</organism>